<sequence>MEFLYKNSALVAQERISMSAELLKQVIGNLRQATFAKDYSNPESFINLPQDENILKSITAIKEKKNKPNLKYIFVAGIGGANLGAKAVYDALFGYFDNFYPQRLPKMIFLDTINPKVSASMSGFIEQNISSADEILVCIVSKSGETIETIANLQEVSQILEKKFGDIKERVIVVTKEGTRLWQISKEKGIDTLTLPETVVDRYSVFSAVGLTPLSFLPFDTGQFLDGAKGVVDSCLSDNPEQNPAMLSAIIISEHYKTGKSINDNFFFHPELESLGKWYRQLMAESLGEEKRIEGRLEKVGITPTVSIGSMDLHSMAQLYLAGPQNQITTFVYAKDTGVSPQISNSALFANLSPDVSGETPEHIVSAMYRSIKTSYIERGIPFMEVVLPDLSAHSLGSFMQFKMIEMIYLGALLGVYVFDQPNVEEYKQKAKEMLAKK</sequence>
<dbReference type="GO" id="GO:0006094">
    <property type="term" value="P:gluconeogenesis"/>
    <property type="evidence" value="ECO:0007669"/>
    <property type="project" value="UniProtKB-KW"/>
</dbReference>
<reference evidence="5 6" key="1">
    <citation type="journal article" date="2016" name="Nat. Commun.">
        <title>Thousands of microbial genomes shed light on interconnected biogeochemical processes in an aquifer system.</title>
        <authorList>
            <person name="Anantharaman K."/>
            <person name="Brown C.T."/>
            <person name="Hug L.A."/>
            <person name="Sharon I."/>
            <person name="Castelle C.J."/>
            <person name="Probst A.J."/>
            <person name="Thomas B.C."/>
            <person name="Singh A."/>
            <person name="Wilkins M.J."/>
            <person name="Karaoz U."/>
            <person name="Brodie E.L."/>
            <person name="Williams K.H."/>
            <person name="Hubbard S.S."/>
            <person name="Banfield J.F."/>
        </authorList>
    </citation>
    <scope>NUCLEOTIDE SEQUENCE [LARGE SCALE GENOMIC DNA]</scope>
</reference>
<dbReference type="SUPFAM" id="SSF53697">
    <property type="entry name" value="SIS domain"/>
    <property type="match status" value="1"/>
</dbReference>
<dbReference type="InterPro" id="IPR046348">
    <property type="entry name" value="SIS_dom_sf"/>
</dbReference>
<comment type="catalytic activity">
    <reaction evidence="4">
        <text>alpha-D-glucose 6-phosphate = beta-D-fructose 6-phosphate</text>
        <dbReference type="Rhea" id="RHEA:11816"/>
        <dbReference type="ChEBI" id="CHEBI:57634"/>
        <dbReference type="ChEBI" id="CHEBI:58225"/>
        <dbReference type="EC" id="5.3.1.9"/>
    </reaction>
</comment>
<dbReference type="PANTHER" id="PTHR11469">
    <property type="entry name" value="GLUCOSE-6-PHOSPHATE ISOMERASE"/>
    <property type="match status" value="1"/>
</dbReference>
<keyword evidence="2 4" id="KW-0324">Glycolysis</keyword>
<dbReference type="Gene3D" id="3.40.50.10490">
    <property type="entry name" value="Glucose-6-phosphate isomerase like protein, domain 1"/>
    <property type="match status" value="2"/>
</dbReference>
<evidence type="ECO:0000313" key="5">
    <source>
        <dbReference type="EMBL" id="OHB03047.1"/>
    </source>
</evidence>
<dbReference type="Pfam" id="PF00342">
    <property type="entry name" value="PGI"/>
    <property type="match status" value="1"/>
</dbReference>
<dbReference type="InterPro" id="IPR001672">
    <property type="entry name" value="G6P_Isomerase"/>
</dbReference>
<organism evidence="5 6">
    <name type="scientific">Candidatus Zambryskibacteria bacterium RIFCSPLOWO2_01_FULL_45_21</name>
    <dbReference type="NCBI Taxonomy" id="1802761"/>
    <lineage>
        <taxon>Bacteria</taxon>
        <taxon>Candidatus Zambryskiibacteriota</taxon>
    </lineage>
</organism>
<comment type="caution">
    <text evidence="5">The sequence shown here is derived from an EMBL/GenBank/DDBJ whole genome shotgun (WGS) entry which is preliminary data.</text>
</comment>
<dbReference type="UniPathway" id="UPA00109">
    <property type="reaction ID" value="UER00181"/>
</dbReference>
<comment type="similarity">
    <text evidence="4">Belongs to the GPI family.</text>
</comment>
<comment type="pathway">
    <text evidence="4">Carbohydrate degradation; glycolysis; D-glyceraldehyde 3-phosphate and glycerone phosphate from D-glucose: step 2/4.</text>
</comment>
<dbReference type="GO" id="GO:0048029">
    <property type="term" value="F:monosaccharide binding"/>
    <property type="evidence" value="ECO:0007669"/>
    <property type="project" value="TreeGrafter"/>
</dbReference>
<dbReference type="GO" id="GO:0097367">
    <property type="term" value="F:carbohydrate derivative binding"/>
    <property type="evidence" value="ECO:0007669"/>
    <property type="project" value="InterPro"/>
</dbReference>
<dbReference type="GO" id="GO:0005829">
    <property type="term" value="C:cytosol"/>
    <property type="evidence" value="ECO:0007669"/>
    <property type="project" value="TreeGrafter"/>
</dbReference>
<evidence type="ECO:0000313" key="6">
    <source>
        <dbReference type="Proteomes" id="UP000176800"/>
    </source>
</evidence>
<dbReference type="Proteomes" id="UP000176800">
    <property type="component" value="Unassembled WGS sequence"/>
</dbReference>
<proteinExistence type="inferred from homology"/>
<dbReference type="PROSITE" id="PS51463">
    <property type="entry name" value="P_GLUCOSE_ISOMERASE_3"/>
    <property type="match status" value="1"/>
</dbReference>
<keyword evidence="3 4" id="KW-0413">Isomerase</keyword>
<dbReference type="GO" id="GO:0004347">
    <property type="term" value="F:glucose-6-phosphate isomerase activity"/>
    <property type="evidence" value="ECO:0007669"/>
    <property type="project" value="UniProtKB-EC"/>
</dbReference>
<evidence type="ECO:0000256" key="3">
    <source>
        <dbReference type="ARBA" id="ARBA00023235"/>
    </source>
</evidence>
<evidence type="ECO:0000256" key="4">
    <source>
        <dbReference type="RuleBase" id="RU000612"/>
    </source>
</evidence>
<evidence type="ECO:0000256" key="2">
    <source>
        <dbReference type="ARBA" id="ARBA00023152"/>
    </source>
</evidence>
<dbReference type="AlphaFoldDB" id="A0A1G2U0J8"/>
<dbReference type="EMBL" id="MHWE01000023">
    <property type="protein sequence ID" value="OHB03047.1"/>
    <property type="molecule type" value="Genomic_DNA"/>
</dbReference>
<accession>A0A1G2U0J8</accession>
<keyword evidence="1 4" id="KW-0312">Gluconeogenesis</keyword>
<dbReference type="PRINTS" id="PR00662">
    <property type="entry name" value="G6PISOMERASE"/>
</dbReference>
<gene>
    <name evidence="5" type="ORF">A3B14_00065</name>
</gene>
<dbReference type="PANTHER" id="PTHR11469:SF1">
    <property type="entry name" value="GLUCOSE-6-PHOSPHATE ISOMERASE"/>
    <property type="match status" value="1"/>
</dbReference>
<name>A0A1G2U0J8_9BACT</name>
<dbReference type="EC" id="5.3.1.9" evidence="4"/>
<evidence type="ECO:0000256" key="1">
    <source>
        <dbReference type="ARBA" id="ARBA00022432"/>
    </source>
</evidence>
<dbReference type="GO" id="GO:0051156">
    <property type="term" value="P:glucose 6-phosphate metabolic process"/>
    <property type="evidence" value="ECO:0007669"/>
    <property type="project" value="TreeGrafter"/>
</dbReference>
<protein>
    <recommendedName>
        <fullName evidence="4">Glucose-6-phosphate isomerase</fullName>
        <ecNumber evidence="4">5.3.1.9</ecNumber>
    </recommendedName>
</protein>
<dbReference type="GO" id="GO:0006096">
    <property type="term" value="P:glycolytic process"/>
    <property type="evidence" value="ECO:0007669"/>
    <property type="project" value="UniProtKB-UniPathway"/>
</dbReference>